<feature type="region of interest" description="Disordered" evidence="3">
    <location>
        <begin position="67"/>
        <end position="90"/>
    </location>
</feature>
<dbReference type="Gene3D" id="3.40.50.2000">
    <property type="entry name" value="Glycogen Phosphorylase B"/>
    <property type="match status" value="2"/>
</dbReference>
<organism evidence="6 7">
    <name type="scientific">Nocardioides agri</name>
    <dbReference type="NCBI Taxonomy" id="2682843"/>
    <lineage>
        <taxon>Bacteria</taxon>
        <taxon>Bacillati</taxon>
        <taxon>Actinomycetota</taxon>
        <taxon>Actinomycetes</taxon>
        <taxon>Propionibacteriales</taxon>
        <taxon>Nocardioidaceae</taxon>
        <taxon>Nocardioides</taxon>
    </lineage>
</organism>
<reference evidence="6 7" key="1">
    <citation type="submission" date="2019-12" db="EMBL/GenBank/DDBJ databases">
        <authorList>
            <person name="Huq M.A."/>
        </authorList>
    </citation>
    <scope>NUCLEOTIDE SEQUENCE [LARGE SCALE GENOMIC DNA]</scope>
    <source>
        <strain evidence="6 7">MAH-18</strain>
    </source>
</reference>
<feature type="domain" description="Glycosyltransferase subfamily 4-like N-terminal" evidence="5">
    <location>
        <begin position="33"/>
        <end position="195"/>
    </location>
</feature>
<dbReference type="Proteomes" id="UP000473525">
    <property type="component" value="Unassembled WGS sequence"/>
</dbReference>
<evidence type="ECO:0000256" key="2">
    <source>
        <dbReference type="ARBA" id="ARBA00022679"/>
    </source>
</evidence>
<evidence type="ECO:0000259" key="5">
    <source>
        <dbReference type="Pfam" id="PF13439"/>
    </source>
</evidence>
<keyword evidence="7" id="KW-1185">Reference proteome</keyword>
<dbReference type="RefSeq" id="WP_157340924.1">
    <property type="nucleotide sequence ID" value="NZ_WSEK01000004.1"/>
</dbReference>
<proteinExistence type="predicted"/>
<evidence type="ECO:0000256" key="3">
    <source>
        <dbReference type="SAM" id="MobiDB-lite"/>
    </source>
</evidence>
<evidence type="ECO:0000259" key="4">
    <source>
        <dbReference type="Pfam" id="PF00534"/>
    </source>
</evidence>
<sequence length="405" mass="44193">MVLGSPCPREEPAQWIGCLMRVLHVTDCYRPRVGGIEIHVGDLVAQQRASGVDARVITLTPSGGSPDPSWVYRAGRRSGRPPSSPSRSPLAADAELRRLLEWWQPEQVHVHVSVFSPFGTLAARSATGVGLPTLLTVHSMWNGLGPLPAAAQVILQLRRWPLQWSAVSDAAARPLRKMLGPDVEVAVLPNAVDPALWQPSERDLPGTDVNVPTLVSVMRFTRTKRAVPLARMLLALRGSVPAGDAFRAVVIGDGPQREAFARFVGHHRMDDWVDLPGRLDRSVVREHLERSDCFVAPGELESFGLAALEARAVGLPVVASERSGVSEFIGHGREGLLARDDRAMVAALGRMVTDRPLREAIRAHNRQTPISHDWPTALRRTQMLYSRSADLAVTTRPVRPTSATA</sequence>
<protein>
    <submittedName>
        <fullName evidence="6">Glycosyltransferase</fullName>
    </submittedName>
</protein>
<dbReference type="InterPro" id="IPR001296">
    <property type="entry name" value="Glyco_trans_1"/>
</dbReference>
<dbReference type="GO" id="GO:1901137">
    <property type="term" value="P:carbohydrate derivative biosynthetic process"/>
    <property type="evidence" value="ECO:0007669"/>
    <property type="project" value="UniProtKB-ARBA"/>
</dbReference>
<name>A0A6L6XP75_9ACTN</name>
<dbReference type="PANTHER" id="PTHR45947:SF3">
    <property type="entry name" value="SULFOQUINOVOSYL TRANSFERASE SQD2"/>
    <property type="match status" value="1"/>
</dbReference>
<accession>A0A6L6XP75</accession>
<dbReference type="InterPro" id="IPR050194">
    <property type="entry name" value="Glycosyltransferase_grp1"/>
</dbReference>
<dbReference type="InterPro" id="IPR028098">
    <property type="entry name" value="Glyco_trans_4-like_N"/>
</dbReference>
<dbReference type="GO" id="GO:0016758">
    <property type="term" value="F:hexosyltransferase activity"/>
    <property type="evidence" value="ECO:0007669"/>
    <property type="project" value="TreeGrafter"/>
</dbReference>
<gene>
    <name evidence="6" type="ORF">GON03_05520</name>
</gene>
<dbReference type="PANTHER" id="PTHR45947">
    <property type="entry name" value="SULFOQUINOVOSYL TRANSFERASE SQD2"/>
    <property type="match status" value="1"/>
</dbReference>
<dbReference type="AlphaFoldDB" id="A0A6L6XP75"/>
<dbReference type="Pfam" id="PF13439">
    <property type="entry name" value="Glyco_transf_4"/>
    <property type="match status" value="1"/>
</dbReference>
<dbReference type="CDD" id="cd03801">
    <property type="entry name" value="GT4_PimA-like"/>
    <property type="match status" value="1"/>
</dbReference>
<evidence type="ECO:0000313" key="6">
    <source>
        <dbReference type="EMBL" id="MVQ48632.1"/>
    </source>
</evidence>
<comment type="caution">
    <text evidence="6">The sequence shown here is derived from an EMBL/GenBank/DDBJ whole genome shotgun (WGS) entry which is preliminary data.</text>
</comment>
<keyword evidence="2 6" id="KW-0808">Transferase</keyword>
<dbReference type="SUPFAM" id="SSF53756">
    <property type="entry name" value="UDP-Glycosyltransferase/glycogen phosphorylase"/>
    <property type="match status" value="1"/>
</dbReference>
<dbReference type="EMBL" id="WSEK01000004">
    <property type="protein sequence ID" value="MVQ48632.1"/>
    <property type="molecule type" value="Genomic_DNA"/>
</dbReference>
<keyword evidence="1" id="KW-0328">Glycosyltransferase</keyword>
<feature type="domain" description="Glycosyl transferase family 1" evidence="4">
    <location>
        <begin position="207"/>
        <end position="367"/>
    </location>
</feature>
<evidence type="ECO:0000256" key="1">
    <source>
        <dbReference type="ARBA" id="ARBA00022676"/>
    </source>
</evidence>
<dbReference type="Pfam" id="PF00534">
    <property type="entry name" value="Glycos_transf_1"/>
    <property type="match status" value="1"/>
</dbReference>
<evidence type="ECO:0000313" key="7">
    <source>
        <dbReference type="Proteomes" id="UP000473525"/>
    </source>
</evidence>